<dbReference type="Proteomes" id="UP000680067">
    <property type="component" value="Unassembled WGS sequence"/>
</dbReference>
<comment type="caution">
    <text evidence="2">The sequence shown here is derived from an EMBL/GenBank/DDBJ whole genome shotgun (WGS) entry which is preliminary data.</text>
</comment>
<dbReference type="EMBL" id="JAGSPN010000200">
    <property type="protein sequence ID" value="MBR7784425.1"/>
    <property type="molecule type" value="Genomic_DNA"/>
</dbReference>
<reference evidence="2" key="1">
    <citation type="submission" date="2021-04" db="EMBL/GenBank/DDBJ databases">
        <title>novel species isolated from subtropical streams in China.</title>
        <authorList>
            <person name="Lu H."/>
        </authorList>
    </citation>
    <scope>NUCLEOTIDE SEQUENCE</scope>
    <source>
        <strain evidence="2">LFS511W</strain>
    </source>
</reference>
<sequence>TRERSKAAEQHNSLHKGQPTNSHWLSATNTDISCLSNVTQLRKHADSSFGIRRVANREENNEANALHYH</sequence>
<organism evidence="2 3">
    <name type="scientific">Undibacterium luofuense</name>
    <dbReference type="NCBI Taxonomy" id="2828733"/>
    <lineage>
        <taxon>Bacteria</taxon>
        <taxon>Pseudomonadati</taxon>
        <taxon>Pseudomonadota</taxon>
        <taxon>Betaproteobacteria</taxon>
        <taxon>Burkholderiales</taxon>
        <taxon>Oxalobacteraceae</taxon>
        <taxon>Undibacterium</taxon>
    </lineage>
</organism>
<protein>
    <submittedName>
        <fullName evidence="2">Uncharacterized protein</fullName>
    </submittedName>
</protein>
<feature type="non-terminal residue" evidence="2">
    <location>
        <position position="1"/>
    </location>
</feature>
<evidence type="ECO:0000313" key="3">
    <source>
        <dbReference type="Proteomes" id="UP000680067"/>
    </source>
</evidence>
<gene>
    <name evidence="2" type="ORF">KDM89_20025</name>
</gene>
<evidence type="ECO:0000313" key="2">
    <source>
        <dbReference type="EMBL" id="MBR7784425.1"/>
    </source>
</evidence>
<evidence type="ECO:0000256" key="1">
    <source>
        <dbReference type="SAM" id="MobiDB-lite"/>
    </source>
</evidence>
<dbReference type="AlphaFoldDB" id="A0A941DR18"/>
<keyword evidence="3" id="KW-1185">Reference proteome</keyword>
<accession>A0A941DR18</accession>
<proteinExistence type="predicted"/>
<feature type="region of interest" description="Disordered" evidence="1">
    <location>
        <begin position="1"/>
        <end position="24"/>
    </location>
</feature>
<name>A0A941DR18_9BURK</name>
<dbReference type="RefSeq" id="WP_212689633.1">
    <property type="nucleotide sequence ID" value="NZ_JAGSPN010000200.1"/>
</dbReference>